<evidence type="ECO:0000313" key="2">
    <source>
        <dbReference type="EMBL" id="KAJ8431670.1"/>
    </source>
</evidence>
<dbReference type="AlphaFoldDB" id="A0A9Q1Q884"/>
<keyword evidence="3" id="KW-1185">Reference proteome</keyword>
<organism evidence="2 3">
    <name type="scientific">Carnegiea gigantea</name>
    <dbReference type="NCBI Taxonomy" id="171969"/>
    <lineage>
        <taxon>Eukaryota</taxon>
        <taxon>Viridiplantae</taxon>
        <taxon>Streptophyta</taxon>
        <taxon>Embryophyta</taxon>
        <taxon>Tracheophyta</taxon>
        <taxon>Spermatophyta</taxon>
        <taxon>Magnoliopsida</taxon>
        <taxon>eudicotyledons</taxon>
        <taxon>Gunneridae</taxon>
        <taxon>Pentapetalae</taxon>
        <taxon>Caryophyllales</taxon>
        <taxon>Cactineae</taxon>
        <taxon>Cactaceae</taxon>
        <taxon>Cactoideae</taxon>
        <taxon>Echinocereeae</taxon>
        <taxon>Carnegiea</taxon>
    </lineage>
</organism>
<sequence length="161" mass="18255">MLRNKYSQKGDQVIAIACSERGRSQSKRRGAPRERSQYRPNDMSNIECIVERSATFKIVVLKKIRGKAELEDEDGSNANVIDKGDVFLAKSAQERVDDSIEGNRLILQGEKDKKNICHLIGCLVKGTTDDSKWFEKRKRVRFSNVIEVFGNESKTLVVPPK</sequence>
<name>A0A9Q1Q884_9CARY</name>
<reference evidence="2" key="1">
    <citation type="submission" date="2022-04" db="EMBL/GenBank/DDBJ databases">
        <title>Carnegiea gigantea Genome sequencing and assembly v2.</title>
        <authorList>
            <person name="Copetti D."/>
            <person name="Sanderson M.J."/>
            <person name="Burquez A."/>
            <person name="Wojciechowski M.F."/>
        </authorList>
    </citation>
    <scope>NUCLEOTIDE SEQUENCE</scope>
    <source>
        <strain evidence="2">SGP5-SGP5p</strain>
        <tissue evidence="2">Aerial part</tissue>
    </source>
</reference>
<proteinExistence type="predicted"/>
<evidence type="ECO:0000313" key="3">
    <source>
        <dbReference type="Proteomes" id="UP001153076"/>
    </source>
</evidence>
<accession>A0A9Q1Q884</accession>
<dbReference type="EMBL" id="JAKOGI010000672">
    <property type="protein sequence ID" value="KAJ8431670.1"/>
    <property type="molecule type" value="Genomic_DNA"/>
</dbReference>
<evidence type="ECO:0000256" key="1">
    <source>
        <dbReference type="SAM" id="MobiDB-lite"/>
    </source>
</evidence>
<comment type="caution">
    <text evidence="2">The sequence shown here is derived from an EMBL/GenBank/DDBJ whole genome shotgun (WGS) entry which is preliminary data.</text>
</comment>
<dbReference type="Proteomes" id="UP001153076">
    <property type="component" value="Unassembled WGS sequence"/>
</dbReference>
<feature type="region of interest" description="Disordered" evidence="1">
    <location>
        <begin position="21"/>
        <end position="40"/>
    </location>
</feature>
<protein>
    <submittedName>
        <fullName evidence="2">Uncharacterized protein</fullName>
    </submittedName>
</protein>
<gene>
    <name evidence="2" type="ORF">Cgig2_001716</name>
</gene>